<organism evidence="1 2">
    <name type="scientific">Vibrio diazotrophicus</name>
    <dbReference type="NCBI Taxonomy" id="685"/>
    <lineage>
        <taxon>Bacteria</taxon>
        <taxon>Pseudomonadati</taxon>
        <taxon>Pseudomonadota</taxon>
        <taxon>Gammaproteobacteria</taxon>
        <taxon>Vibrionales</taxon>
        <taxon>Vibrionaceae</taxon>
        <taxon>Vibrio</taxon>
    </lineage>
</organism>
<comment type="caution">
    <text evidence="1">The sequence shown here is derived from an EMBL/GenBank/DDBJ whole genome shotgun (WGS) entry which is preliminary data.</text>
</comment>
<gene>
    <name evidence="1" type="ORF">DET48_10162</name>
</gene>
<protein>
    <submittedName>
        <fullName evidence="1">Uncharacterized protein</fullName>
    </submittedName>
</protein>
<evidence type="ECO:0000313" key="1">
    <source>
        <dbReference type="EMBL" id="RAS69488.1"/>
    </source>
</evidence>
<proteinExistence type="predicted"/>
<dbReference type="EMBL" id="QLTR01000001">
    <property type="protein sequence ID" value="RAS69488.1"/>
    <property type="molecule type" value="Genomic_DNA"/>
</dbReference>
<reference evidence="1 2" key="1">
    <citation type="submission" date="2018-06" db="EMBL/GenBank/DDBJ databases">
        <title>Freshwater and sediment microbial communities from various areas in North America, analyzing microbe dynamics in response to fracking.</title>
        <authorList>
            <person name="Lamendella R."/>
        </authorList>
    </citation>
    <scope>NUCLEOTIDE SEQUENCE [LARGE SCALE GENOMIC DNA]</scope>
    <source>
        <strain evidence="1 2">99A</strain>
    </source>
</reference>
<dbReference type="Proteomes" id="UP000248729">
    <property type="component" value="Unassembled WGS sequence"/>
</dbReference>
<evidence type="ECO:0000313" key="2">
    <source>
        <dbReference type="Proteomes" id="UP000248729"/>
    </source>
</evidence>
<dbReference type="AlphaFoldDB" id="A0A329EGU3"/>
<accession>A0A329EGU3</accession>
<name>A0A329EGU3_VIBDI</name>
<sequence>MRTPFLTMCKKMRSALKLLFIIAALLAGFFASDIIKLFSSETKSTDLSQYCVLSTTPCSQQNISMTLAQDKVHPLVANRLSVSWPNNDSEQLELRLQGVEMDMGTVKYVLKKTESGKFESDIILPVCTSDSMTWVGQLTDGKTTVLPALRMER</sequence>